<name>A0A1Y2C2R9_9FUNG</name>
<organism evidence="2 3">
    <name type="scientific">Rhizoclosmatium globosum</name>
    <dbReference type="NCBI Taxonomy" id="329046"/>
    <lineage>
        <taxon>Eukaryota</taxon>
        <taxon>Fungi</taxon>
        <taxon>Fungi incertae sedis</taxon>
        <taxon>Chytridiomycota</taxon>
        <taxon>Chytridiomycota incertae sedis</taxon>
        <taxon>Chytridiomycetes</taxon>
        <taxon>Chytridiales</taxon>
        <taxon>Chytriomycetaceae</taxon>
        <taxon>Rhizoclosmatium</taxon>
    </lineage>
</organism>
<gene>
    <name evidence="2" type="ORF">BCR33DRAFT_344165</name>
</gene>
<sequence>MDAAVIANPAASHNINKFFQDIKRNRFSPFADSTDLKNELEQLSKYVTVPPQFPTQSMAASPATSATPPPMTNHYISLGVAPISPAISGHPLDSFSNADLVSIDDFLNSVSATFDVPAKTFGLGGNAAIKNETGVFDNLFAFPNQQQAGYQQQSQQPLFQQPVFQQHPTFHQQPMFQQQPQQSFFNQPQSQQYPPQMYQQQQPQFQQPFIPSQPAPQQQLQYQQSQQFNPYQTYTNTNNPYGNQSPQLPRMLQTSVPQMAPAAPRPDIPQLPSFKEICPLNHPACKHSSTPPGSPTTTTTWTLTETHRLRQVHLMLRCLFLDMESFFHRRWGCLRLQRGRRKGMEMR</sequence>
<accession>A0A1Y2C2R9</accession>
<dbReference type="EMBL" id="MCGO01000032">
    <property type="protein sequence ID" value="ORY41319.1"/>
    <property type="molecule type" value="Genomic_DNA"/>
</dbReference>
<evidence type="ECO:0000313" key="3">
    <source>
        <dbReference type="Proteomes" id="UP000193642"/>
    </source>
</evidence>
<comment type="caution">
    <text evidence="2">The sequence shown here is derived from an EMBL/GenBank/DDBJ whole genome shotgun (WGS) entry which is preliminary data.</text>
</comment>
<protein>
    <submittedName>
        <fullName evidence="2">Uncharacterized protein</fullName>
    </submittedName>
</protein>
<proteinExistence type="predicted"/>
<evidence type="ECO:0000313" key="2">
    <source>
        <dbReference type="EMBL" id="ORY41319.1"/>
    </source>
</evidence>
<reference evidence="2 3" key="1">
    <citation type="submission" date="2016-07" db="EMBL/GenBank/DDBJ databases">
        <title>Pervasive Adenine N6-methylation of Active Genes in Fungi.</title>
        <authorList>
            <consortium name="DOE Joint Genome Institute"/>
            <person name="Mondo S.J."/>
            <person name="Dannebaum R.O."/>
            <person name="Kuo R.C."/>
            <person name="Labutti K."/>
            <person name="Haridas S."/>
            <person name="Kuo A."/>
            <person name="Salamov A."/>
            <person name="Ahrendt S.R."/>
            <person name="Lipzen A."/>
            <person name="Sullivan W."/>
            <person name="Andreopoulos W.B."/>
            <person name="Clum A."/>
            <person name="Lindquist E."/>
            <person name="Daum C."/>
            <person name="Ramamoorthy G.K."/>
            <person name="Gryganskyi A."/>
            <person name="Culley D."/>
            <person name="Magnuson J.K."/>
            <person name="James T.Y."/>
            <person name="O'Malley M.A."/>
            <person name="Stajich J.E."/>
            <person name="Spatafora J.W."/>
            <person name="Visel A."/>
            <person name="Grigoriev I.V."/>
        </authorList>
    </citation>
    <scope>NUCLEOTIDE SEQUENCE [LARGE SCALE GENOMIC DNA]</scope>
    <source>
        <strain evidence="2 3">JEL800</strain>
    </source>
</reference>
<evidence type="ECO:0000256" key="1">
    <source>
        <dbReference type="SAM" id="MobiDB-lite"/>
    </source>
</evidence>
<dbReference type="OrthoDB" id="10533567at2759"/>
<feature type="region of interest" description="Disordered" evidence="1">
    <location>
        <begin position="173"/>
        <end position="220"/>
    </location>
</feature>
<dbReference type="AlphaFoldDB" id="A0A1Y2C2R9"/>
<dbReference type="Proteomes" id="UP000193642">
    <property type="component" value="Unassembled WGS sequence"/>
</dbReference>
<keyword evidence="3" id="KW-1185">Reference proteome</keyword>